<accession>A0A194ABA5</accession>
<dbReference type="RefSeq" id="WP_069856941.1">
    <property type="nucleotide sequence ID" value="NZ_BDFE01000004.1"/>
</dbReference>
<dbReference type="Proteomes" id="UP000095200">
    <property type="component" value="Unassembled WGS sequence"/>
</dbReference>
<protein>
    <submittedName>
        <fullName evidence="2">Metal-dependent hydrolase</fullName>
    </submittedName>
</protein>
<evidence type="ECO:0000313" key="3">
    <source>
        <dbReference type="Proteomes" id="UP000095200"/>
    </source>
</evidence>
<dbReference type="Gene3D" id="3.30.2010.10">
    <property type="entry name" value="Metalloproteases ('zincins'), catalytic domain"/>
    <property type="match status" value="1"/>
</dbReference>
<keyword evidence="2" id="KW-0378">Hydrolase</keyword>
<reference evidence="3" key="1">
    <citation type="submission" date="2016-06" db="EMBL/GenBank/DDBJ databases">
        <title>Draft genome sequence of Desulfoplanes formicivorans strain Pf12B.</title>
        <authorList>
            <person name="Watanabe M."/>
            <person name="Kojima H."/>
            <person name="Fukui M."/>
        </authorList>
    </citation>
    <scope>NUCLEOTIDE SEQUENCE [LARGE SCALE GENOMIC DNA]</scope>
    <source>
        <strain evidence="3">Pf12B</strain>
    </source>
</reference>
<evidence type="ECO:0000313" key="2">
    <source>
        <dbReference type="EMBL" id="GAU07452.1"/>
    </source>
</evidence>
<gene>
    <name evidence="2" type="ORF">DPF_0134</name>
</gene>
<comment type="caution">
    <text evidence="2">The sequence shown here is derived from an EMBL/GenBank/DDBJ whole genome shotgun (WGS) entry which is preliminary data.</text>
</comment>
<evidence type="ECO:0000259" key="1">
    <source>
        <dbReference type="Pfam" id="PF01863"/>
    </source>
</evidence>
<dbReference type="Pfam" id="PF01863">
    <property type="entry name" value="YgjP-like"/>
    <property type="match status" value="1"/>
</dbReference>
<dbReference type="InterPro" id="IPR002725">
    <property type="entry name" value="YgjP-like_metallopeptidase"/>
</dbReference>
<dbReference type="EMBL" id="BDFE01000004">
    <property type="protein sequence ID" value="GAU07452.1"/>
    <property type="molecule type" value="Genomic_DNA"/>
</dbReference>
<name>A0A194ABA5_9BACT</name>
<organism evidence="2 3">
    <name type="scientific">Desulfoplanes formicivorans</name>
    <dbReference type="NCBI Taxonomy" id="1592317"/>
    <lineage>
        <taxon>Bacteria</taxon>
        <taxon>Pseudomonadati</taxon>
        <taxon>Thermodesulfobacteriota</taxon>
        <taxon>Desulfovibrionia</taxon>
        <taxon>Desulfovibrionales</taxon>
        <taxon>Desulfoplanaceae</taxon>
        <taxon>Desulfoplanes</taxon>
    </lineage>
</organism>
<proteinExistence type="predicted"/>
<dbReference type="GO" id="GO:0016787">
    <property type="term" value="F:hydrolase activity"/>
    <property type="evidence" value="ECO:0007669"/>
    <property type="project" value="UniProtKB-KW"/>
</dbReference>
<sequence>MNRSESQKRPPKERQSLYLWGKRYPMHMDETGRVLHVERGHSILTLELPPDAPIPKPEEGLDAWYREELRNRAMGLIPKWEKIIGVKVKRLVITAMEKQRSSKPESGTIRLNTDLAKNPLDCLEYALVREMVRLLEPIRSVCFEELMDRFMPGWRAHRDRLNTLPVGHEMGHERNLYKKAQSR</sequence>
<dbReference type="OrthoDB" id="5321643at2"/>
<keyword evidence="3" id="KW-1185">Reference proteome</keyword>
<dbReference type="AlphaFoldDB" id="A0A194ABA5"/>
<feature type="domain" description="YgjP-like metallopeptidase" evidence="1">
    <location>
        <begin position="4"/>
        <end position="163"/>
    </location>
</feature>